<dbReference type="Pfam" id="PF00096">
    <property type="entry name" value="zf-C2H2"/>
    <property type="match status" value="8"/>
</dbReference>
<feature type="region of interest" description="Disordered" evidence="12">
    <location>
        <begin position="205"/>
        <end position="229"/>
    </location>
</feature>
<dbReference type="FunFam" id="3.30.160.60:FF:001485">
    <property type="entry name" value="Krueppel-related zinc finger protein"/>
    <property type="match status" value="1"/>
</dbReference>
<feature type="domain" description="C2H2-type" evidence="13">
    <location>
        <begin position="818"/>
        <end position="846"/>
    </location>
</feature>
<gene>
    <name evidence="15" type="primary">XFIN</name>
</gene>
<evidence type="ECO:0000256" key="10">
    <source>
        <dbReference type="PROSITE-ProRule" id="PRU00042"/>
    </source>
</evidence>
<name>W8C3M5_CERCA</name>
<feature type="region of interest" description="Disordered" evidence="12">
    <location>
        <begin position="792"/>
        <end position="811"/>
    </location>
</feature>
<dbReference type="FunFam" id="3.30.160.60:FF:000512">
    <property type="entry name" value="zinc finger protein 197 isoform X1"/>
    <property type="match status" value="1"/>
</dbReference>
<dbReference type="PROSITE" id="PS00028">
    <property type="entry name" value="ZINC_FINGER_C2H2_1"/>
    <property type="match status" value="24"/>
</dbReference>
<evidence type="ECO:0000256" key="9">
    <source>
        <dbReference type="ARBA" id="ARBA00023242"/>
    </source>
</evidence>
<dbReference type="FunFam" id="3.30.160.60:FF:002455">
    <property type="entry name" value="FI03704p"/>
    <property type="match status" value="1"/>
</dbReference>
<dbReference type="Pfam" id="PF07776">
    <property type="entry name" value="zf-AD"/>
    <property type="match status" value="1"/>
</dbReference>
<feature type="compositionally biased region" description="Acidic residues" evidence="12">
    <location>
        <begin position="792"/>
        <end position="803"/>
    </location>
</feature>
<feature type="domain" description="C2H2-type" evidence="13">
    <location>
        <begin position="1617"/>
        <end position="1644"/>
    </location>
</feature>
<evidence type="ECO:0000259" key="13">
    <source>
        <dbReference type="PROSITE" id="PS50157"/>
    </source>
</evidence>
<feature type="domain" description="C2H2-type" evidence="13">
    <location>
        <begin position="656"/>
        <end position="678"/>
    </location>
</feature>
<feature type="region of interest" description="Disordered" evidence="12">
    <location>
        <begin position="1453"/>
        <end position="1473"/>
    </location>
</feature>
<feature type="domain" description="C2H2-type" evidence="13">
    <location>
        <begin position="246"/>
        <end position="273"/>
    </location>
</feature>
<evidence type="ECO:0000256" key="12">
    <source>
        <dbReference type="SAM" id="MobiDB-lite"/>
    </source>
</evidence>
<dbReference type="SMART" id="SM00355">
    <property type="entry name" value="ZnF_C2H2"/>
    <property type="match status" value="31"/>
</dbReference>
<feature type="domain" description="C2H2-type" evidence="13">
    <location>
        <begin position="1250"/>
        <end position="1272"/>
    </location>
</feature>
<feature type="domain" description="C2H2-type" evidence="13">
    <location>
        <begin position="1589"/>
        <end position="1616"/>
    </location>
</feature>
<dbReference type="PROSITE" id="PS50157">
    <property type="entry name" value="ZINC_FINGER_C2H2_2"/>
    <property type="match status" value="23"/>
</dbReference>
<keyword evidence="2 11" id="KW-0479">Metal-binding</keyword>
<dbReference type="EMBL" id="GAMC01010061">
    <property type="protein sequence ID" value="JAB96494.1"/>
    <property type="molecule type" value="mRNA"/>
</dbReference>
<feature type="binding site" evidence="11">
    <location>
        <position position="62"/>
    </location>
    <ligand>
        <name>Zn(2+)</name>
        <dbReference type="ChEBI" id="CHEBI:29105"/>
    </ligand>
</feature>
<feature type="binding site" evidence="11">
    <location>
        <position position="6"/>
    </location>
    <ligand>
        <name>Zn(2+)</name>
        <dbReference type="ChEBI" id="CHEBI:29105"/>
    </ligand>
</feature>
<keyword evidence="9" id="KW-0539">Nucleus</keyword>
<keyword evidence="6" id="KW-0805">Transcription regulation</keyword>
<evidence type="ECO:0000256" key="8">
    <source>
        <dbReference type="ARBA" id="ARBA00023163"/>
    </source>
</evidence>
<dbReference type="GO" id="GO:0008270">
    <property type="term" value="F:zinc ion binding"/>
    <property type="evidence" value="ECO:0007669"/>
    <property type="project" value="UniProtKB-UniRule"/>
</dbReference>
<reference evidence="15" key="2">
    <citation type="journal article" date="2014" name="BMC Genomics">
        <title>A genomic perspective to assessing quality of mass-reared SIT flies used in Mediterranean fruit fly (Ceratitis capitata) eradication in California.</title>
        <authorList>
            <person name="Calla B."/>
            <person name="Hall B."/>
            <person name="Hou S."/>
            <person name="Geib S.M."/>
        </authorList>
    </citation>
    <scope>NUCLEOTIDE SEQUENCE</scope>
</reference>
<evidence type="ECO:0000256" key="7">
    <source>
        <dbReference type="ARBA" id="ARBA00023125"/>
    </source>
</evidence>
<dbReference type="InterPro" id="IPR036236">
    <property type="entry name" value="Znf_C2H2_sf"/>
</dbReference>
<evidence type="ECO:0000256" key="11">
    <source>
        <dbReference type="PROSITE-ProRule" id="PRU01263"/>
    </source>
</evidence>
<sequence length="1693" mass="196776">MVSIQCRTCRERNVGSFHPLSDFLDEESNPGKTFGDFLWDIAKIDNTTDEAKRLPQQICGGCSRKVKNTYAFVVQAQIANQKFQVSLYNKKVSFNVDKESTVKRDDCLLETPIDIPVRQTEIKEEVIDEKITETSQENVDKSADTVEGGINEVVQLVKEEAVADLNQDDDYAESINTENSMGIDPITTVETIWNNEEIENEKLEIQSNLDTSDSENDSDTPLLKRFRSQPSTETNEFTYCEEDGRFHCNKCEKSFAWRKDAKRHMKIHSDIYPYECAECNRRFPRKDKYENHLRVHSKKDRREKNVKNKKQQFTKDTSDSSNNEEGKKDDGPSLQSEAVDDEISDDECSDEDDVPIKRRRRRTSSKKSEFTYNNDDNRYHCNRCNKDFAWKKDVERHIKSHYGIFPFECSQCNHRFQRKDKFAEHLKLHAKRETGIRRKLSVQRAEWNFAERLYTEQRFRSVECKLCPEALPSIVALRQHMQTHIEADTIHLDAESDVVKELYPNFTDDIKLVKELVSKDIKDKRYAKYYSILNANGYEMALSDSDTEQSTNEPKYECELCHAKFGRKYRIFQHSKSDHPDMELPYKCNVCKLEFVSATMFELHSRTQCRNKDRKYQCLRCPGKFVWVQNLQSHTCSNRLSVAAAKRPGQRKRDLLQCNFCDKTFVYATDFKRHQETHNLMSQSHVCSICSQPFLKAENLRQHLRQAHEQIKRRIECCLCGEKPKTLAELRAHLSRHSDGWTDIKYTEGQYFKVHWPQGCKGKEGEVEQSIIIDFAGKNLTNYYSAVDESGNELDLNDSESDAEGSTPQSGQLLSTSYTCDLCGEVFYRRTRILQHQYSAHADVEDTLPHNCTRCEKRFVCLGLLEQHYKRICGNIYKRHDCKRCSARFVWEENLKQHMQRQHIDPEQQISRQLANKLQCEQCYKVFVWPKDLTRHKRIHMPDDEKFECLYCERKFHRKDHLHTHLKSHGAGGKMATTTAAASKRELNRKVNAVDPYLCRPNGCKCVQCKICLSKHTKIADLRAHILEHRTDVTLSQHVTTNSEISLLFYPDEAPMSMDLLMARMMADIAAGQLDRFYSITNELGHEISISGSDTDDTDSESEPDEALYQAIGSIRHPRRSTYKCDLCNIQFSRKYKLFAHQASDHKWDEAPHVCQHCQARFLCEKLLQSHYRHQCKNLLKRYLCRKCPQRFMWKENLKMHLRTMHPDSDEVKKLFAPSSFDCEECSRSFQMQKDLTRHMMTHRADATVFPCLWCPRKFYRRSNLYLHIKRHGITSHQLSAAASHITACKGPNGLKQIHCRVCNIQFGSLSALRVHLSQETAGVLSTHHKYGSQQNYSIMNELGYELDIDDSETDADGNGSTPRKGYKCQMCGLVCKRRFEMGQHQLSVHKHEHITLKCEKCVFRTVSSDIMEHHLRTQCNNIEKVHQCTQCSYKFMWPENLQTHIRLVHPEENQKSSDHAEGEASASRSEPVPAQIFQCDKCDSRYNRKDRLVAHIKKFHPADPSDGPSCSIKLPRAKVSSDEKKQAKEKNFLCAFCGRAVSSSSNLVVHMRRHTGEKPFQCEFCDKAFPRSSDLACHRRTHTGEKPHHCTVCGKSFSRSYKLHTHMRIHSGERPYKCSFCEKTFTQSNDLALHVRRHTGERPYACNVCDERFIQGTALKNHRLMLGHYEEVEEQSSSMLQLDDQGNSLILL</sequence>
<dbReference type="FunFam" id="3.30.160.60:FF:003156">
    <property type="entry name" value="Uncharacterized protein, isoform B"/>
    <property type="match status" value="1"/>
</dbReference>
<feature type="domain" description="C2H2-type" evidence="13">
    <location>
        <begin position="918"/>
        <end position="945"/>
    </location>
</feature>
<dbReference type="PROSITE" id="PS51915">
    <property type="entry name" value="ZAD"/>
    <property type="match status" value="1"/>
</dbReference>
<dbReference type="Gene3D" id="3.30.160.60">
    <property type="entry name" value="Classic Zinc Finger"/>
    <property type="match status" value="16"/>
</dbReference>
<evidence type="ECO:0000256" key="3">
    <source>
        <dbReference type="ARBA" id="ARBA00022737"/>
    </source>
</evidence>
<feature type="binding site" evidence="11">
    <location>
        <position position="59"/>
    </location>
    <ligand>
        <name>Zn(2+)</name>
        <dbReference type="ChEBI" id="CHEBI:29105"/>
    </ligand>
</feature>
<dbReference type="FunFam" id="3.30.160.60:FF:002403">
    <property type="entry name" value="zinc finger protein 420"/>
    <property type="match status" value="1"/>
</dbReference>
<evidence type="ECO:0000256" key="1">
    <source>
        <dbReference type="ARBA" id="ARBA00004123"/>
    </source>
</evidence>
<keyword evidence="3" id="KW-0677">Repeat</keyword>
<evidence type="ECO:0000313" key="15">
    <source>
        <dbReference type="EMBL" id="JAB96494.1"/>
    </source>
</evidence>
<keyword evidence="7" id="KW-0238">DNA-binding</keyword>
<feature type="domain" description="C2H2-type" evidence="13">
    <location>
        <begin position="1123"/>
        <end position="1151"/>
    </location>
</feature>
<keyword evidence="8" id="KW-0804">Transcription</keyword>
<keyword evidence="5 11" id="KW-0862">Zinc</keyword>
<dbReference type="InterPro" id="IPR012934">
    <property type="entry name" value="Znf_AD"/>
</dbReference>
<feature type="compositionally biased region" description="Basic and acidic residues" evidence="12">
    <location>
        <begin position="1453"/>
        <end position="1463"/>
    </location>
</feature>
<evidence type="ECO:0000256" key="2">
    <source>
        <dbReference type="ARBA" id="ARBA00022723"/>
    </source>
</evidence>
<feature type="domain" description="C2H2-type" evidence="13">
    <location>
        <begin position="1478"/>
        <end position="1506"/>
    </location>
</feature>
<feature type="domain" description="C2H2-type" evidence="13">
    <location>
        <begin position="880"/>
        <end position="908"/>
    </location>
</feature>
<feature type="domain" description="C2H2-type" evidence="13">
    <location>
        <begin position="1183"/>
        <end position="1211"/>
    </location>
</feature>
<evidence type="ECO:0000256" key="6">
    <source>
        <dbReference type="ARBA" id="ARBA00023015"/>
    </source>
</evidence>
<dbReference type="PANTHER" id="PTHR24408:SF58">
    <property type="entry name" value="TRANSCRIPTION FACTOR (TFIIIA), PUTATIVE (AFU_ORTHOLOGUE AFUA_1G05150)-RELATED"/>
    <property type="match status" value="1"/>
</dbReference>
<dbReference type="GO" id="GO:0043565">
    <property type="term" value="F:sequence-specific DNA binding"/>
    <property type="evidence" value="ECO:0007669"/>
    <property type="project" value="TreeGrafter"/>
</dbReference>
<feature type="domain" description="C2H2-type" evidence="13">
    <location>
        <begin position="274"/>
        <end position="301"/>
    </location>
</feature>
<dbReference type="GeneID" id="101454368"/>
<dbReference type="GO" id="GO:0000981">
    <property type="term" value="F:DNA-binding transcription factor activity, RNA polymerase II-specific"/>
    <property type="evidence" value="ECO:0007669"/>
    <property type="project" value="TreeGrafter"/>
</dbReference>
<feature type="domain" description="C2H2-type" evidence="13">
    <location>
        <begin position="1561"/>
        <end position="1588"/>
    </location>
</feature>
<feature type="domain" description="C2H2-type" evidence="13">
    <location>
        <begin position="1427"/>
        <end position="1455"/>
    </location>
</feature>
<reference evidence="15" key="1">
    <citation type="submission" date="2013-07" db="EMBL/GenBank/DDBJ databases">
        <authorList>
            <person name="Geib S."/>
        </authorList>
    </citation>
    <scope>NUCLEOTIDE SEQUENCE</scope>
</reference>
<feature type="domain" description="C2H2-type" evidence="13">
    <location>
        <begin position="1221"/>
        <end position="1248"/>
    </location>
</feature>
<feature type="compositionally biased region" description="Acidic residues" evidence="12">
    <location>
        <begin position="338"/>
        <end position="353"/>
    </location>
</feature>
<dbReference type="InterPro" id="IPR013087">
    <property type="entry name" value="Znf_C2H2_type"/>
</dbReference>
<dbReference type="KEGG" id="ccat:101454368"/>
<dbReference type="Pfam" id="PF13912">
    <property type="entry name" value="zf-C2H2_6"/>
    <property type="match status" value="2"/>
</dbReference>
<keyword evidence="4 10" id="KW-0863">Zinc-finger</keyword>
<evidence type="ECO:0000256" key="5">
    <source>
        <dbReference type="ARBA" id="ARBA00022833"/>
    </source>
</evidence>
<feature type="domain" description="C2H2-type" evidence="13">
    <location>
        <begin position="1645"/>
        <end position="1674"/>
    </location>
</feature>
<feature type="domain" description="C2H2-type" evidence="13">
    <location>
        <begin position="685"/>
        <end position="713"/>
    </location>
</feature>
<dbReference type="OrthoDB" id="8117402at2759"/>
<accession>W8C3M5</accession>
<evidence type="ECO:0000256" key="4">
    <source>
        <dbReference type="ARBA" id="ARBA00022771"/>
    </source>
</evidence>
<feature type="domain" description="C2H2-type" evidence="13">
    <location>
        <begin position="379"/>
        <end position="406"/>
    </location>
</feature>
<feature type="domain" description="ZAD" evidence="14">
    <location>
        <begin position="4"/>
        <end position="86"/>
    </location>
</feature>
<dbReference type="SMART" id="SM00868">
    <property type="entry name" value="zf-AD"/>
    <property type="match status" value="2"/>
</dbReference>
<protein>
    <submittedName>
        <fullName evidence="15">Zinc finger protein Xfin</fullName>
    </submittedName>
</protein>
<dbReference type="FunFam" id="3.30.160.60:FF:000446">
    <property type="entry name" value="Zinc finger protein"/>
    <property type="match status" value="1"/>
</dbReference>
<organism evidence="15">
    <name type="scientific">Ceratitis capitata</name>
    <name type="common">Mediterranean fruit fly</name>
    <name type="synonym">Tephritis capitata</name>
    <dbReference type="NCBI Taxonomy" id="7213"/>
    <lineage>
        <taxon>Eukaryota</taxon>
        <taxon>Metazoa</taxon>
        <taxon>Ecdysozoa</taxon>
        <taxon>Arthropoda</taxon>
        <taxon>Hexapoda</taxon>
        <taxon>Insecta</taxon>
        <taxon>Pterygota</taxon>
        <taxon>Neoptera</taxon>
        <taxon>Endopterygota</taxon>
        <taxon>Diptera</taxon>
        <taxon>Brachycera</taxon>
        <taxon>Muscomorpha</taxon>
        <taxon>Tephritoidea</taxon>
        <taxon>Tephritidae</taxon>
        <taxon>Ceratitis</taxon>
        <taxon>Ceratitis</taxon>
    </lineage>
</organism>
<feature type="domain" description="C2H2-type" evidence="13">
    <location>
        <begin position="1367"/>
        <end position="1395"/>
    </location>
</feature>
<dbReference type="FunFam" id="3.30.160.60:FF:000100">
    <property type="entry name" value="Zinc finger 45-like"/>
    <property type="match status" value="1"/>
</dbReference>
<feature type="binding site" evidence="11">
    <location>
        <position position="9"/>
    </location>
    <ligand>
        <name>Zn(2+)</name>
        <dbReference type="ChEBI" id="CHEBI:29105"/>
    </ligand>
</feature>
<proteinExistence type="evidence at transcript level"/>
<feature type="domain" description="C2H2-type" evidence="13">
    <location>
        <begin position="556"/>
        <end position="584"/>
    </location>
</feature>
<dbReference type="SUPFAM" id="SSF57667">
    <property type="entry name" value="beta-beta-alpha zinc fingers"/>
    <property type="match status" value="13"/>
</dbReference>
<dbReference type="GO" id="GO:0005634">
    <property type="term" value="C:nucleus"/>
    <property type="evidence" value="ECO:0007669"/>
    <property type="project" value="UniProtKB-SubCell"/>
</dbReference>
<dbReference type="PANTHER" id="PTHR24408">
    <property type="entry name" value="ZINC FINGER PROTEIN"/>
    <property type="match status" value="1"/>
</dbReference>
<feature type="domain" description="C2H2-type" evidence="13">
    <location>
        <begin position="1533"/>
        <end position="1560"/>
    </location>
</feature>
<comment type="subcellular location">
    <subcellularLocation>
        <location evidence="1">Nucleus</location>
    </subcellularLocation>
</comment>
<evidence type="ECO:0000259" key="14">
    <source>
        <dbReference type="PROSITE" id="PS51915"/>
    </source>
</evidence>
<feature type="domain" description="C2H2-type" evidence="13">
    <location>
        <begin position="947"/>
        <end position="969"/>
    </location>
</feature>
<feature type="domain" description="C2H2-type" evidence="13">
    <location>
        <begin position="407"/>
        <end position="434"/>
    </location>
</feature>
<feature type="region of interest" description="Disordered" evidence="12">
    <location>
        <begin position="290"/>
        <end position="369"/>
    </location>
</feature>